<sequence length="251" mass="29705">MSLYIDQIRQLVILQKIDSQIIEIDKRLEEAPKELESLQEALTTKNERLGQLKERVDILKDQQHKLETDIEEDATRIKKSKNKLMMVENTKEYHAMMREMDSLEKMNRMREEEKVTLMEDLKDQEVLFESLSEEIKAQEADLKEKQTSMELELNKIKNKRKKLEKEKQAACELIPEPIFKRYDYIRTRLESPVIVSVTDGICNGCHISIPPQKFIELQKGEQILSCPNCHRLIYWEDHFFPQENAKEAAKK</sequence>
<dbReference type="OrthoDB" id="9795058at2"/>
<proteinExistence type="predicted"/>
<gene>
    <name evidence="4" type="ORF">DPF_2274</name>
</gene>
<evidence type="ECO:0000313" key="4">
    <source>
        <dbReference type="EMBL" id="GAU09546.1"/>
    </source>
</evidence>
<dbReference type="RefSeq" id="WP_069859756.1">
    <property type="nucleotide sequence ID" value="NZ_BDFE01000017.1"/>
</dbReference>
<evidence type="ECO:0000259" key="3">
    <source>
        <dbReference type="Pfam" id="PF24481"/>
    </source>
</evidence>
<dbReference type="Gene3D" id="1.10.287.1490">
    <property type="match status" value="1"/>
</dbReference>
<dbReference type="Pfam" id="PF24481">
    <property type="entry name" value="CT398_CC"/>
    <property type="match status" value="1"/>
</dbReference>
<evidence type="ECO:0000259" key="2">
    <source>
        <dbReference type="Pfam" id="PF02591"/>
    </source>
</evidence>
<feature type="domain" description="C4-type zinc ribbon" evidence="2">
    <location>
        <begin position="202"/>
        <end position="232"/>
    </location>
</feature>
<dbReference type="Pfam" id="PF02591">
    <property type="entry name" value="Zn_ribbon_9"/>
    <property type="match status" value="1"/>
</dbReference>
<evidence type="ECO:0000256" key="1">
    <source>
        <dbReference type="SAM" id="Coils"/>
    </source>
</evidence>
<keyword evidence="5" id="KW-1185">Reference proteome</keyword>
<dbReference type="STRING" id="1592317.DPF_2274"/>
<evidence type="ECO:0000313" key="5">
    <source>
        <dbReference type="Proteomes" id="UP000095200"/>
    </source>
</evidence>
<dbReference type="InterPro" id="IPR003743">
    <property type="entry name" value="Zf-RING_7"/>
</dbReference>
<dbReference type="InterPro" id="IPR056003">
    <property type="entry name" value="CT398_CC_hairpin"/>
</dbReference>
<comment type="caution">
    <text evidence="4">The sequence shown here is derived from an EMBL/GenBank/DDBJ whole genome shotgun (WGS) entry which is preliminary data.</text>
</comment>
<feature type="coiled-coil region" evidence="1">
    <location>
        <begin position="121"/>
        <end position="173"/>
    </location>
</feature>
<feature type="coiled-coil region" evidence="1">
    <location>
        <begin position="21"/>
        <end position="69"/>
    </location>
</feature>
<dbReference type="AlphaFoldDB" id="A0A194AKG4"/>
<protein>
    <submittedName>
        <fullName evidence="4">Uncharacterized protein</fullName>
    </submittedName>
</protein>
<dbReference type="Proteomes" id="UP000095200">
    <property type="component" value="Unassembled WGS sequence"/>
</dbReference>
<dbReference type="PANTHER" id="PTHR39082:SF1">
    <property type="entry name" value="SCAVENGER RECEPTOR CLASS A MEMBER 3"/>
    <property type="match status" value="1"/>
</dbReference>
<dbReference type="InterPro" id="IPR052376">
    <property type="entry name" value="Oxidative_Scav/Glycosyltrans"/>
</dbReference>
<reference evidence="5" key="1">
    <citation type="submission" date="2016-06" db="EMBL/GenBank/DDBJ databases">
        <title>Draft genome sequence of Desulfoplanes formicivorans strain Pf12B.</title>
        <authorList>
            <person name="Watanabe M."/>
            <person name="Kojima H."/>
            <person name="Fukui M."/>
        </authorList>
    </citation>
    <scope>NUCLEOTIDE SEQUENCE [LARGE SCALE GENOMIC DNA]</scope>
    <source>
        <strain evidence="5">Pf12B</strain>
    </source>
</reference>
<organism evidence="4 5">
    <name type="scientific">Desulfoplanes formicivorans</name>
    <dbReference type="NCBI Taxonomy" id="1592317"/>
    <lineage>
        <taxon>Bacteria</taxon>
        <taxon>Pseudomonadati</taxon>
        <taxon>Thermodesulfobacteriota</taxon>
        <taxon>Desulfovibrionia</taxon>
        <taxon>Desulfovibrionales</taxon>
        <taxon>Desulfoplanaceae</taxon>
        <taxon>Desulfoplanes</taxon>
    </lineage>
</organism>
<keyword evidence="1" id="KW-0175">Coiled coil</keyword>
<feature type="domain" description="CT398-like coiled coil hairpin" evidence="3">
    <location>
        <begin position="14"/>
        <end position="188"/>
    </location>
</feature>
<dbReference type="PANTHER" id="PTHR39082">
    <property type="entry name" value="PHOSPHOLIPASE C-BETA-2-RELATED"/>
    <property type="match status" value="1"/>
</dbReference>
<dbReference type="EMBL" id="BDFE01000017">
    <property type="protein sequence ID" value="GAU09546.1"/>
    <property type="molecule type" value="Genomic_DNA"/>
</dbReference>
<accession>A0A194AKG4</accession>
<name>A0A194AKG4_9BACT</name>